<gene>
    <name evidence="2" type="ORF">DFH07DRAFT_850664</name>
</gene>
<comment type="caution">
    <text evidence="2">The sequence shown here is derived from an EMBL/GenBank/DDBJ whole genome shotgun (WGS) entry which is preliminary data.</text>
</comment>
<sequence length="544" mass="60372">MTSPFASKLRTNYCPSDEEVAEIKALLVEPCLRLKGLDDKITALQKALDKLTQERDSLEAYVQAHTALISPSRRLPLDIIQEIFVACLPTHRNCVMDAREAPVLLGRLCSSWRAVSLSTPRLWASLHVVDVGRLAPVHDSSSRRLEERAALIPEVTRTWLGRSGQCPLSVSLYTFPFPSDPVAPTILETLIQVAPRWQHIQFTIPAAFLDTQFQLAAKDVPILKSIALHQYDPFQVPNLAWDRLEVLRGSNVTGVAISGCDLVLPRLPLRWTELTALSTLGSRDSPVSGERHISSQEAMELISKCPQLRTLSVLFEEHGLFAETEAHPIVHPLLQTFHCRGNVSTFTFLPGCLSLPELKEFTFLVHLPGSDAYMDDENGRPLVRFLAASSHLESLHIGISQFSSSFLQEILRSFPPTLQRLRINAMSKIMWGARLGSSLDDAILSVITPGLGDAAPCPCPALKELQIDRCTAISDSALLQFISARAATLKRIQVDFAREVELDIRPSLQPFIETGLDICITHVRPTRKVSAWEGLPHAERPLLD</sequence>
<dbReference type="PANTHER" id="PTHR38926:SF72">
    <property type="entry name" value="IM:7136021-RELATED"/>
    <property type="match status" value="1"/>
</dbReference>
<feature type="coiled-coil region" evidence="1">
    <location>
        <begin position="34"/>
        <end position="68"/>
    </location>
</feature>
<protein>
    <recommendedName>
        <fullName evidence="4">F-box domain-containing protein</fullName>
    </recommendedName>
</protein>
<dbReference type="EMBL" id="JARJLG010000201">
    <property type="protein sequence ID" value="KAJ7728951.1"/>
    <property type="molecule type" value="Genomic_DNA"/>
</dbReference>
<dbReference type="PANTHER" id="PTHR38926">
    <property type="entry name" value="F-BOX DOMAIN CONTAINING PROTEIN, EXPRESSED"/>
    <property type="match status" value="1"/>
</dbReference>
<evidence type="ECO:0008006" key="4">
    <source>
        <dbReference type="Google" id="ProtNLM"/>
    </source>
</evidence>
<evidence type="ECO:0000313" key="2">
    <source>
        <dbReference type="EMBL" id="KAJ7728951.1"/>
    </source>
</evidence>
<dbReference type="SUPFAM" id="SSF52047">
    <property type="entry name" value="RNI-like"/>
    <property type="match status" value="1"/>
</dbReference>
<evidence type="ECO:0000313" key="3">
    <source>
        <dbReference type="Proteomes" id="UP001215280"/>
    </source>
</evidence>
<organism evidence="2 3">
    <name type="scientific">Mycena maculata</name>
    <dbReference type="NCBI Taxonomy" id="230809"/>
    <lineage>
        <taxon>Eukaryota</taxon>
        <taxon>Fungi</taxon>
        <taxon>Dikarya</taxon>
        <taxon>Basidiomycota</taxon>
        <taxon>Agaricomycotina</taxon>
        <taxon>Agaricomycetes</taxon>
        <taxon>Agaricomycetidae</taxon>
        <taxon>Agaricales</taxon>
        <taxon>Marasmiineae</taxon>
        <taxon>Mycenaceae</taxon>
        <taxon>Mycena</taxon>
    </lineage>
</organism>
<keyword evidence="1" id="KW-0175">Coiled coil</keyword>
<evidence type="ECO:0000256" key="1">
    <source>
        <dbReference type="SAM" id="Coils"/>
    </source>
</evidence>
<keyword evidence="3" id="KW-1185">Reference proteome</keyword>
<dbReference type="Gene3D" id="3.80.10.10">
    <property type="entry name" value="Ribonuclease Inhibitor"/>
    <property type="match status" value="1"/>
</dbReference>
<accession>A0AAD7HV89</accession>
<reference evidence="2" key="1">
    <citation type="submission" date="2023-03" db="EMBL/GenBank/DDBJ databases">
        <title>Massive genome expansion in bonnet fungi (Mycena s.s.) driven by repeated elements and novel gene families across ecological guilds.</title>
        <authorList>
            <consortium name="Lawrence Berkeley National Laboratory"/>
            <person name="Harder C.B."/>
            <person name="Miyauchi S."/>
            <person name="Viragh M."/>
            <person name="Kuo A."/>
            <person name="Thoen E."/>
            <person name="Andreopoulos B."/>
            <person name="Lu D."/>
            <person name="Skrede I."/>
            <person name="Drula E."/>
            <person name="Henrissat B."/>
            <person name="Morin E."/>
            <person name="Kohler A."/>
            <person name="Barry K."/>
            <person name="LaButti K."/>
            <person name="Morin E."/>
            <person name="Salamov A."/>
            <person name="Lipzen A."/>
            <person name="Mereny Z."/>
            <person name="Hegedus B."/>
            <person name="Baldrian P."/>
            <person name="Stursova M."/>
            <person name="Weitz H."/>
            <person name="Taylor A."/>
            <person name="Grigoriev I.V."/>
            <person name="Nagy L.G."/>
            <person name="Martin F."/>
            <person name="Kauserud H."/>
        </authorList>
    </citation>
    <scope>NUCLEOTIDE SEQUENCE</scope>
    <source>
        <strain evidence="2">CBHHK188m</strain>
    </source>
</reference>
<dbReference type="InterPro" id="IPR032675">
    <property type="entry name" value="LRR_dom_sf"/>
</dbReference>
<proteinExistence type="predicted"/>
<dbReference type="Proteomes" id="UP001215280">
    <property type="component" value="Unassembled WGS sequence"/>
</dbReference>
<dbReference type="AlphaFoldDB" id="A0AAD7HV89"/>
<name>A0AAD7HV89_9AGAR</name>